<sequence>MTPDRILADVLAQPPARGFTTGPIRTLRPGPPRPRAGATEHTARVRRAVEAALDRYPGPVGQLVAAELLDYADQQWRGEPLGLSERLVARLLGEPCADEAPVG</sequence>
<feature type="region of interest" description="Disordered" evidence="1">
    <location>
        <begin position="18"/>
        <end position="42"/>
    </location>
</feature>
<comment type="caution">
    <text evidence="2">The sequence shown here is derived from an EMBL/GenBank/DDBJ whole genome shotgun (WGS) entry which is preliminary data.</text>
</comment>
<evidence type="ECO:0000313" key="3">
    <source>
        <dbReference type="Proteomes" id="UP001501598"/>
    </source>
</evidence>
<accession>A0ABP8S552</accession>
<dbReference type="Proteomes" id="UP001501598">
    <property type="component" value="Unassembled WGS sequence"/>
</dbReference>
<gene>
    <name evidence="2" type="ORF">GCM10023175_71070</name>
</gene>
<name>A0ABP8S552_9PSEU</name>
<dbReference type="EMBL" id="BAABGT010000123">
    <property type="protein sequence ID" value="GAA4560648.1"/>
    <property type="molecule type" value="Genomic_DNA"/>
</dbReference>
<keyword evidence="3" id="KW-1185">Reference proteome</keyword>
<proteinExistence type="predicted"/>
<protein>
    <submittedName>
        <fullName evidence="2">Uncharacterized protein</fullName>
    </submittedName>
</protein>
<reference evidence="3" key="1">
    <citation type="journal article" date="2019" name="Int. J. Syst. Evol. Microbiol.">
        <title>The Global Catalogue of Microorganisms (GCM) 10K type strain sequencing project: providing services to taxonomists for standard genome sequencing and annotation.</title>
        <authorList>
            <consortium name="The Broad Institute Genomics Platform"/>
            <consortium name="The Broad Institute Genome Sequencing Center for Infectious Disease"/>
            <person name="Wu L."/>
            <person name="Ma J."/>
        </authorList>
    </citation>
    <scope>NUCLEOTIDE SEQUENCE [LARGE SCALE GENOMIC DNA]</scope>
    <source>
        <strain evidence="3">JCM 17906</strain>
    </source>
</reference>
<organism evidence="2 3">
    <name type="scientific">Pseudonocardia xishanensis</name>
    <dbReference type="NCBI Taxonomy" id="630995"/>
    <lineage>
        <taxon>Bacteria</taxon>
        <taxon>Bacillati</taxon>
        <taxon>Actinomycetota</taxon>
        <taxon>Actinomycetes</taxon>
        <taxon>Pseudonocardiales</taxon>
        <taxon>Pseudonocardiaceae</taxon>
        <taxon>Pseudonocardia</taxon>
    </lineage>
</organism>
<evidence type="ECO:0000313" key="2">
    <source>
        <dbReference type="EMBL" id="GAA4560648.1"/>
    </source>
</evidence>
<evidence type="ECO:0000256" key="1">
    <source>
        <dbReference type="SAM" id="MobiDB-lite"/>
    </source>
</evidence>
<dbReference type="RefSeq" id="WP_345428681.1">
    <property type="nucleotide sequence ID" value="NZ_BAABGT010000123.1"/>
</dbReference>